<dbReference type="PANTHER" id="PTHR31558:SF3">
    <property type="entry name" value="CW14 PROTEIN"/>
    <property type="match status" value="1"/>
</dbReference>
<dbReference type="AlphaFoldDB" id="A0A0K9NV02"/>
<keyword evidence="4" id="KW-1185">Reference proteome</keyword>
<feature type="compositionally biased region" description="Basic and acidic residues" evidence="1">
    <location>
        <begin position="9"/>
        <end position="30"/>
    </location>
</feature>
<name>A0A0K9NV02_ZOSMR</name>
<proteinExistence type="predicted"/>
<evidence type="ECO:0000259" key="2">
    <source>
        <dbReference type="Pfam" id="PF07059"/>
    </source>
</evidence>
<accession>A0A0K9NV02</accession>
<feature type="region of interest" description="Disordered" evidence="1">
    <location>
        <begin position="69"/>
        <end position="96"/>
    </location>
</feature>
<dbReference type="OMA" id="NCINYAD"/>
<feature type="compositionally biased region" description="Low complexity" evidence="1">
    <location>
        <begin position="69"/>
        <end position="83"/>
    </location>
</feature>
<dbReference type="InterPro" id="IPR009769">
    <property type="entry name" value="EDR2_C"/>
</dbReference>
<feature type="domain" description="Protein ENHANCED DISEASE RESISTANCE 2 C-terminal" evidence="2">
    <location>
        <begin position="180"/>
        <end position="420"/>
    </location>
</feature>
<dbReference type="Pfam" id="PF07059">
    <property type="entry name" value="EDR2_C"/>
    <property type="match status" value="1"/>
</dbReference>
<dbReference type="Proteomes" id="UP000036987">
    <property type="component" value="Unassembled WGS sequence"/>
</dbReference>
<comment type="caution">
    <text evidence="3">The sequence shown here is derived from an EMBL/GenBank/DDBJ whole genome shotgun (WGS) entry which is preliminary data.</text>
</comment>
<dbReference type="OrthoDB" id="9970435at2759"/>
<dbReference type="PANTHER" id="PTHR31558">
    <property type="entry name" value="CW14 PROTEIN"/>
    <property type="match status" value="1"/>
</dbReference>
<dbReference type="STRING" id="29655.A0A0K9NV02"/>
<sequence length="431" mass="48942">MAAGTTSELDNRGSDRLELENSGGKHLELDSDEDRFLSAHEDTFSLNSSERLLSLEDVTGDDEFKSEVASLSSSSENSENLRNSKQRASTTIPNEGSLENYDVNSSICFPFHTMSTLPSIDKRKSLNSSPIKSRKKSASGLSCKCKFAEGNLTIPYVLERPIAGTQVKLCQLDQKIHDTWSYIDPSTFRIRGENYLRDKKKEFASNSAAYCPFGVDVFLCQQKINHIARFVKLPNIDSTGKFPSILIVNVQFPLYPATIFQNETDGEGMSFVLYFKLSESFSKEMSCHFQESIRRLIEGEMEKVKGFTMDTVSPFRERLKILGRVGNIDDLQLSTTERKLLHAYNEKPVLSRPQHEFFLGENYFEIVLDMHRFSYISRKGFEVFLDKLKICVLDIGLTIQGNKPEELPEQLLCCIRLNCINYADYHQIAVS</sequence>
<protein>
    <recommendedName>
        <fullName evidence="2">Protein ENHANCED DISEASE RESISTANCE 2 C-terminal domain-containing protein</fullName>
    </recommendedName>
</protein>
<dbReference type="EMBL" id="LFYR01001699">
    <property type="protein sequence ID" value="KMZ59897.1"/>
    <property type="molecule type" value="Genomic_DNA"/>
</dbReference>
<feature type="region of interest" description="Disordered" evidence="1">
    <location>
        <begin position="1"/>
        <end position="30"/>
    </location>
</feature>
<evidence type="ECO:0000313" key="3">
    <source>
        <dbReference type="EMBL" id="KMZ59897.1"/>
    </source>
</evidence>
<evidence type="ECO:0000256" key="1">
    <source>
        <dbReference type="SAM" id="MobiDB-lite"/>
    </source>
</evidence>
<organism evidence="3 4">
    <name type="scientific">Zostera marina</name>
    <name type="common">Eelgrass</name>
    <dbReference type="NCBI Taxonomy" id="29655"/>
    <lineage>
        <taxon>Eukaryota</taxon>
        <taxon>Viridiplantae</taxon>
        <taxon>Streptophyta</taxon>
        <taxon>Embryophyta</taxon>
        <taxon>Tracheophyta</taxon>
        <taxon>Spermatophyta</taxon>
        <taxon>Magnoliopsida</taxon>
        <taxon>Liliopsida</taxon>
        <taxon>Zosteraceae</taxon>
        <taxon>Zostera</taxon>
    </lineage>
</organism>
<evidence type="ECO:0000313" key="4">
    <source>
        <dbReference type="Proteomes" id="UP000036987"/>
    </source>
</evidence>
<gene>
    <name evidence="3" type="ORF">ZOSMA_63G00080</name>
</gene>
<reference evidence="4" key="1">
    <citation type="journal article" date="2016" name="Nature">
        <title>The genome of the seagrass Zostera marina reveals angiosperm adaptation to the sea.</title>
        <authorList>
            <person name="Olsen J.L."/>
            <person name="Rouze P."/>
            <person name="Verhelst B."/>
            <person name="Lin Y.-C."/>
            <person name="Bayer T."/>
            <person name="Collen J."/>
            <person name="Dattolo E."/>
            <person name="De Paoli E."/>
            <person name="Dittami S."/>
            <person name="Maumus F."/>
            <person name="Michel G."/>
            <person name="Kersting A."/>
            <person name="Lauritano C."/>
            <person name="Lohaus R."/>
            <person name="Toepel M."/>
            <person name="Tonon T."/>
            <person name="Vanneste K."/>
            <person name="Amirebrahimi M."/>
            <person name="Brakel J."/>
            <person name="Bostroem C."/>
            <person name="Chovatia M."/>
            <person name="Grimwood J."/>
            <person name="Jenkins J.W."/>
            <person name="Jueterbock A."/>
            <person name="Mraz A."/>
            <person name="Stam W.T."/>
            <person name="Tice H."/>
            <person name="Bornberg-Bauer E."/>
            <person name="Green P.J."/>
            <person name="Pearson G.A."/>
            <person name="Procaccini G."/>
            <person name="Duarte C.M."/>
            <person name="Schmutz J."/>
            <person name="Reusch T.B.H."/>
            <person name="Van de Peer Y."/>
        </authorList>
    </citation>
    <scope>NUCLEOTIDE SEQUENCE [LARGE SCALE GENOMIC DNA]</scope>
    <source>
        <strain evidence="4">cv. Finnish</strain>
    </source>
</reference>